<feature type="domain" description="Polypeptide-transport-associated ShlB-type" evidence="5">
    <location>
        <begin position="28"/>
        <end position="103"/>
    </location>
</feature>
<dbReference type="InterPro" id="IPR005565">
    <property type="entry name" value="Hemolysn_activator_HlyB_C"/>
</dbReference>
<dbReference type="InterPro" id="IPR013686">
    <property type="entry name" value="Polypept-transport_assoc_ShlB"/>
</dbReference>
<dbReference type="Gene3D" id="3.10.20.310">
    <property type="entry name" value="membrane protein fhac"/>
    <property type="match status" value="1"/>
</dbReference>
<accession>A0ABU9BRV3</accession>
<dbReference type="Pfam" id="PF03865">
    <property type="entry name" value="ShlB"/>
    <property type="match status" value="1"/>
</dbReference>
<evidence type="ECO:0000259" key="4">
    <source>
        <dbReference type="Pfam" id="PF03865"/>
    </source>
</evidence>
<dbReference type="EMBL" id="JBBUTG010000011">
    <property type="protein sequence ID" value="MEK8032693.1"/>
    <property type="molecule type" value="Genomic_DNA"/>
</dbReference>
<name>A0ABU9BRV3_9BURK</name>
<dbReference type="PANTHER" id="PTHR34597:SF6">
    <property type="entry name" value="BLR6126 PROTEIN"/>
    <property type="match status" value="1"/>
</dbReference>
<comment type="caution">
    <text evidence="6">The sequence shown here is derived from an EMBL/GenBank/DDBJ whole genome shotgun (WGS) entry which is preliminary data.</text>
</comment>
<dbReference type="InterPro" id="IPR051544">
    <property type="entry name" value="TPS_OM_transporter"/>
</dbReference>
<dbReference type="Proteomes" id="UP001371218">
    <property type="component" value="Unassembled WGS sequence"/>
</dbReference>
<evidence type="ECO:0000256" key="1">
    <source>
        <dbReference type="ARBA" id="ARBA00022452"/>
    </source>
</evidence>
<reference evidence="6 7" key="1">
    <citation type="submission" date="2024-04" db="EMBL/GenBank/DDBJ databases">
        <title>Novel species of the genus Ideonella isolated from streams.</title>
        <authorList>
            <person name="Lu H."/>
        </authorList>
    </citation>
    <scope>NUCLEOTIDE SEQUENCE [LARGE SCALE GENOMIC DNA]</scope>
    <source>
        <strain evidence="6 7">DXS29W</strain>
    </source>
</reference>
<dbReference type="Pfam" id="PF08479">
    <property type="entry name" value="POTRA_2"/>
    <property type="match status" value="1"/>
</dbReference>
<sequence>MAGLLAALPVGAVNTELPSGTSATEPRFDIWEYEIDGNSVLPIEAIERAVQPHLGPGQSMKAVETARTALEAAYQQAGFLTVLVDIPEQRVDEGVVRLSVLEGKVGTLYVAGSRYHSQGYIRRTVTALQEGSVPNFTVAQQQLGALNRSDDRRVVPVVKPGRLPGTVDMELQVTDQLPIGGSLELNNNHSAGTTDTRASATLRYDNLFQRDHSLALTLQTAPEAPDESRVLVANYTVPEPDGDAWGLSFTLSNSNVETLGGTQALGKGKTFGLRHHHNLQLGGAAGTVSLGADLKYLKDRLAFGTSVIDTPIRYMPFQAAYTGLWSEGRESLQLNTSLTFAWRRILQRELDCVGTRQDQFDCKTQGASGSFGVFRLDGRWTRPWGDSSLVTRLAGQLASGPLVSAEQYTLGGAETIRGYLEGEVSADHAILGSLEWRGPNLVGAQEPAAGWTDVRPLLYIDLGRGHLAHAGAGQASYSSLYGGGFGLRLSSAWLDAALDAAWPGKTTPNTAAGEPRVHVRVTARY</sequence>
<feature type="domain" description="Haemolysin activator HlyB C-terminal" evidence="4">
    <location>
        <begin position="166"/>
        <end position="489"/>
    </location>
</feature>
<dbReference type="PANTHER" id="PTHR34597">
    <property type="entry name" value="SLR1661 PROTEIN"/>
    <property type="match status" value="1"/>
</dbReference>
<evidence type="ECO:0000256" key="2">
    <source>
        <dbReference type="ARBA" id="ARBA00022692"/>
    </source>
</evidence>
<evidence type="ECO:0000256" key="3">
    <source>
        <dbReference type="ARBA" id="ARBA00023237"/>
    </source>
</evidence>
<dbReference type="RefSeq" id="WP_341427108.1">
    <property type="nucleotide sequence ID" value="NZ_JBBUTG010000011.1"/>
</dbReference>
<evidence type="ECO:0000313" key="7">
    <source>
        <dbReference type="Proteomes" id="UP001371218"/>
    </source>
</evidence>
<protein>
    <submittedName>
        <fullName evidence="6">ShlB/FhaC/HecB family hemolysin secretion/activation protein</fullName>
    </submittedName>
</protein>
<keyword evidence="2" id="KW-0812">Transmembrane</keyword>
<evidence type="ECO:0000259" key="5">
    <source>
        <dbReference type="Pfam" id="PF08479"/>
    </source>
</evidence>
<keyword evidence="3" id="KW-0998">Cell outer membrane</keyword>
<proteinExistence type="predicted"/>
<organism evidence="6 7">
    <name type="scientific">Ideonella lacteola</name>
    <dbReference type="NCBI Taxonomy" id="2984193"/>
    <lineage>
        <taxon>Bacteria</taxon>
        <taxon>Pseudomonadati</taxon>
        <taxon>Pseudomonadota</taxon>
        <taxon>Betaproteobacteria</taxon>
        <taxon>Burkholderiales</taxon>
        <taxon>Sphaerotilaceae</taxon>
        <taxon>Ideonella</taxon>
    </lineage>
</organism>
<keyword evidence="1" id="KW-0472">Membrane</keyword>
<dbReference type="Gene3D" id="2.40.160.50">
    <property type="entry name" value="membrane protein fhac: a member of the omp85/tpsb transporter family"/>
    <property type="match status" value="1"/>
</dbReference>
<gene>
    <name evidence="6" type="ORF">AACH06_17880</name>
</gene>
<evidence type="ECO:0000313" key="6">
    <source>
        <dbReference type="EMBL" id="MEK8032693.1"/>
    </source>
</evidence>
<keyword evidence="1" id="KW-1134">Transmembrane beta strand</keyword>
<keyword evidence="7" id="KW-1185">Reference proteome</keyword>